<gene>
    <name evidence="3" type="ORF">QE152_g29555</name>
</gene>
<sequence length="117" mass="13804">MNAAYLIKVMLIVCLLIYNTVYSGNSHRKTNESKSNIIETLRKELKEKEEKLDKELKEKEEKLENVNRGFERMIQLMNIFNQIDHFLSEKAKKMAKTLVVLVDDDERLKKTDLSLED</sequence>
<evidence type="ECO:0000313" key="4">
    <source>
        <dbReference type="Proteomes" id="UP001458880"/>
    </source>
</evidence>
<proteinExistence type="predicted"/>
<evidence type="ECO:0000256" key="2">
    <source>
        <dbReference type="SAM" id="Phobius"/>
    </source>
</evidence>
<keyword evidence="2" id="KW-0812">Transmembrane</keyword>
<protein>
    <submittedName>
        <fullName evidence="3">Uncharacterized protein</fullName>
    </submittedName>
</protein>
<dbReference type="EMBL" id="JASPKY010000377">
    <property type="protein sequence ID" value="KAK9703063.1"/>
    <property type="molecule type" value="Genomic_DNA"/>
</dbReference>
<keyword evidence="2" id="KW-1133">Transmembrane helix</keyword>
<keyword evidence="2" id="KW-0472">Membrane</keyword>
<keyword evidence="4" id="KW-1185">Reference proteome</keyword>
<feature type="coiled-coil region" evidence="1">
    <location>
        <begin position="31"/>
        <end position="76"/>
    </location>
</feature>
<name>A0AAW1JHQ1_POPJA</name>
<reference evidence="3 4" key="1">
    <citation type="journal article" date="2024" name="BMC Genomics">
        <title>De novo assembly and annotation of Popillia japonica's genome with initial clues to its potential as an invasive pest.</title>
        <authorList>
            <person name="Cucini C."/>
            <person name="Boschi S."/>
            <person name="Funari R."/>
            <person name="Cardaioli E."/>
            <person name="Iannotti N."/>
            <person name="Marturano G."/>
            <person name="Paoli F."/>
            <person name="Bruttini M."/>
            <person name="Carapelli A."/>
            <person name="Frati F."/>
            <person name="Nardi F."/>
        </authorList>
    </citation>
    <scope>NUCLEOTIDE SEQUENCE [LARGE SCALE GENOMIC DNA]</scope>
    <source>
        <strain evidence="3">DMR45628</strain>
    </source>
</reference>
<evidence type="ECO:0000313" key="3">
    <source>
        <dbReference type="EMBL" id="KAK9703063.1"/>
    </source>
</evidence>
<keyword evidence="1" id="KW-0175">Coiled coil</keyword>
<dbReference type="Proteomes" id="UP001458880">
    <property type="component" value="Unassembled WGS sequence"/>
</dbReference>
<accession>A0AAW1JHQ1</accession>
<dbReference type="AlphaFoldDB" id="A0AAW1JHQ1"/>
<organism evidence="3 4">
    <name type="scientific">Popillia japonica</name>
    <name type="common">Japanese beetle</name>
    <dbReference type="NCBI Taxonomy" id="7064"/>
    <lineage>
        <taxon>Eukaryota</taxon>
        <taxon>Metazoa</taxon>
        <taxon>Ecdysozoa</taxon>
        <taxon>Arthropoda</taxon>
        <taxon>Hexapoda</taxon>
        <taxon>Insecta</taxon>
        <taxon>Pterygota</taxon>
        <taxon>Neoptera</taxon>
        <taxon>Endopterygota</taxon>
        <taxon>Coleoptera</taxon>
        <taxon>Polyphaga</taxon>
        <taxon>Scarabaeiformia</taxon>
        <taxon>Scarabaeidae</taxon>
        <taxon>Rutelinae</taxon>
        <taxon>Popillia</taxon>
    </lineage>
</organism>
<feature type="transmembrane region" description="Helical" evidence="2">
    <location>
        <begin position="6"/>
        <end position="24"/>
    </location>
</feature>
<evidence type="ECO:0000256" key="1">
    <source>
        <dbReference type="SAM" id="Coils"/>
    </source>
</evidence>
<comment type="caution">
    <text evidence="3">The sequence shown here is derived from an EMBL/GenBank/DDBJ whole genome shotgun (WGS) entry which is preliminary data.</text>
</comment>